<accession>A0A084XU58</accession>
<name>A0A084XU58_9PROT</name>
<organism evidence="2 3">
    <name type="scientific">Candidatus Accumulibacter vicinus</name>
    <dbReference type="NCBI Taxonomy" id="2954382"/>
    <lineage>
        <taxon>Bacteria</taxon>
        <taxon>Pseudomonadati</taxon>
        <taxon>Pseudomonadota</taxon>
        <taxon>Betaproteobacteria</taxon>
        <taxon>Candidatus Accumulibacter</taxon>
    </lineage>
</organism>
<sequence>MPPTDRIPCSQQNCLKVLEIDLPCQRIALSMRLADDLPNPPRMARIPASARLQKRQRSQPEPTGAMASAFARLKR</sequence>
<reference evidence="2 3" key="1">
    <citation type="submission" date="2014-07" db="EMBL/GenBank/DDBJ databases">
        <title>Expanding our view of genomic diversity in Candidatus Accumulibacter clades.</title>
        <authorList>
            <person name="Skennerton C.T."/>
            <person name="Barr J.J."/>
            <person name="Slater F.R."/>
            <person name="Bond P.L."/>
            <person name="Tyson G.W."/>
        </authorList>
    </citation>
    <scope>NUCLEOTIDE SEQUENCE [LARGE SCALE GENOMIC DNA]</scope>
    <source>
        <strain evidence="3">SK-01</strain>
    </source>
</reference>
<dbReference type="AlphaFoldDB" id="A0A084XU58"/>
<feature type="region of interest" description="Disordered" evidence="1">
    <location>
        <begin position="49"/>
        <end position="75"/>
    </location>
</feature>
<gene>
    <name evidence="2" type="ORF">CAPSK01_004844</name>
</gene>
<evidence type="ECO:0000313" key="3">
    <source>
        <dbReference type="Proteomes" id="UP000019812"/>
    </source>
</evidence>
<dbReference type="STRING" id="1457154.CAPSK01_004844"/>
<proteinExistence type="predicted"/>
<dbReference type="EMBL" id="JDSS02000053">
    <property type="protein sequence ID" value="KFB66002.1"/>
    <property type="molecule type" value="Genomic_DNA"/>
</dbReference>
<evidence type="ECO:0000313" key="2">
    <source>
        <dbReference type="EMBL" id="KFB66002.1"/>
    </source>
</evidence>
<protein>
    <submittedName>
        <fullName evidence="2">Uncharacterized protein</fullName>
    </submittedName>
</protein>
<dbReference type="Proteomes" id="UP000019812">
    <property type="component" value="Unassembled WGS sequence"/>
</dbReference>
<evidence type="ECO:0000256" key="1">
    <source>
        <dbReference type="SAM" id="MobiDB-lite"/>
    </source>
</evidence>
<comment type="caution">
    <text evidence="2">The sequence shown here is derived from an EMBL/GenBank/DDBJ whole genome shotgun (WGS) entry which is preliminary data.</text>
</comment>